<proteinExistence type="predicted"/>
<comment type="caution">
    <text evidence="1">The sequence shown here is derived from an EMBL/GenBank/DDBJ whole genome shotgun (WGS) entry which is preliminary data.</text>
</comment>
<dbReference type="AlphaFoldDB" id="A0A1G1YNH8"/>
<sequence>MNRVFLSIILIGSSLVFGIFAAFPRFQEFSAMQKELGVKQGELASKENYFAHLQELQARIDSEELVAKIDAAIPNDPQLPALYEFLQSVGGESGLSLRSIAVSQGSPVQGTRLQSMSASLQFGGSYEGLKVFLSDLLRASRMTDIDSISFSNPQEGTGFVFNIRTTSYSY</sequence>
<protein>
    <recommendedName>
        <fullName evidence="3">Type 4 fimbrial biogenesis protein PilO</fullName>
    </recommendedName>
</protein>
<gene>
    <name evidence="1" type="ORF">A3A24_01165</name>
</gene>
<dbReference type="Gene3D" id="3.30.70.60">
    <property type="match status" value="1"/>
</dbReference>
<evidence type="ECO:0000313" key="2">
    <source>
        <dbReference type="Proteomes" id="UP000176512"/>
    </source>
</evidence>
<dbReference type="Pfam" id="PF04350">
    <property type="entry name" value="PilO"/>
    <property type="match status" value="1"/>
</dbReference>
<evidence type="ECO:0000313" key="1">
    <source>
        <dbReference type="EMBL" id="OGY53851.1"/>
    </source>
</evidence>
<accession>A0A1G1YNH8</accession>
<dbReference type="InterPro" id="IPR007445">
    <property type="entry name" value="PilO"/>
</dbReference>
<name>A0A1G1YNH8_9BACT</name>
<organism evidence="1 2">
    <name type="scientific">Candidatus Buchananbacteria bacterium RIFCSPLOWO2_01_FULL_46_12</name>
    <dbReference type="NCBI Taxonomy" id="1797546"/>
    <lineage>
        <taxon>Bacteria</taxon>
        <taxon>Candidatus Buchananiibacteriota</taxon>
    </lineage>
</organism>
<dbReference type="InterPro" id="IPR014717">
    <property type="entry name" value="Transl_elong_EF1B/ribsomal_bS6"/>
</dbReference>
<reference evidence="1 2" key="1">
    <citation type="journal article" date="2016" name="Nat. Commun.">
        <title>Thousands of microbial genomes shed light on interconnected biogeochemical processes in an aquifer system.</title>
        <authorList>
            <person name="Anantharaman K."/>
            <person name="Brown C.T."/>
            <person name="Hug L.A."/>
            <person name="Sharon I."/>
            <person name="Castelle C.J."/>
            <person name="Probst A.J."/>
            <person name="Thomas B.C."/>
            <person name="Singh A."/>
            <person name="Wilkins M.J."/>
            <person name="Karaoz U."/>
            <person name="Brodie E.L."/>
            <person name="Williams K.H."/>
            <person name="Hubbard S.S."/>
            <person name="Banfield J.F."/>
        </authorList>
    </citation>
    <scope>NUCLEOTIDE SEQUENCE [LARGE SCALE GENOMIC DNA]</scope>
</reference>
<dbReference type="GO" id="GO:0043683">
    <property type="term" value="P:type IV pilus assembly"/>
    <property type="evidence" value="ECO:0007669"/>
    <property type="project" value="InterPro"/>
</dbReference>
<evidence type="ECO:0008006" key="3">
    <source>
        <dbReference type="Google" id="ProtNLM"/>
    </source>
</evidence>
<dbReference type="EMBL" id="MHIP01000044">
    <property type="protein sequence ID" value="OGY53851.1"/>
    <property type="molecule type" value="Genomic_DNA"/>
</dbReference>
<dbReference type="Proteomes" id="UP000176512">
    <property type="component" value="Unassembled WGS sequence"/>
</dbReference>
<dbReference type="GO" id="GO:0043107">
    <property type="term" value="P:type IV pilus-dependent motility"/>
    <property type="evidence" value="ECO:0007669"/>
    <property type="project" value="InterPro"/>
</dbReference>